<dbReference type="PROSITE" id="PS50088">
    <property type="entry name" value="ANK_REPEAT"/>
    <property type="match status" value="1"/>
</dbReference>
<sequence>MVYRHFIELFFLHGHRHIMNLFLKHVNTYGMNYLLEYADANFRTSLHLIAIHGHSNIVKDLFLININIHVRDDQESTPLHCVARCVGSKCHDGVDASVCILDMFLRHVRNFQIHSYDVLTTIDVFGCNCLETATISRNRSFVEYRLNLNNISLFKSRLRNAQLLDIHYQRVDTT</sequence>
<evidence type="ECO:0000256" key="1">
    <source>
        <dbReference type="PROSITE-ProRule" id="PRU00023"/>
    </source>
</evidence>
<comment type="caution">
    <text evidence="2">The sequence shown here is derived from an EMBL/GenBank/DDBJ whole genome shotgun (WGS) entry which is preliminary data.</text>
</comment>
<evidence type="ECO:0000313" key="3">
    <source>
        <dbReference type="Proteomes" id="UP000663856"/>
    </source>
</evidence>
<reference evidence="2" key="1">
    <citation type="submission" date="2021-02" db="EMBL/GenBank/DDBJ databases">
        <authorList>
            <person name="Nowell W R."/>
        </authorList>
    </citation>
    <scope>NUCLEOTIDE SEQUENCE</scope>
</reference>
<accession>A0A817A9E4</accession>
<dbReference type="InterPro" id="IPR036770">
    <property type="entry name" value="Ankyrin_rpt-contain_sf"/>
</dbReference>
<dbReference type="Proteomes" id="UP000663856">
    <property type="component" value="Unassembled WGS sequence"/>
</dbReference>
<evidence type="ECO:0000313" key="2">
    <source>
        <dbReference type="EMBL" id="CAF2250731.1"/>
    </source>
</evidence>
<dbReference type="SUPFAM" id="SSF48403">
    <property type="entry name" value="Ankyrin repeat"/>
    <property type="match status" value="1"/>
</dbReference>
<name>A0A817A9E4_9BILA</name>
<organism evidence="2 3">
    <name type="scientific">Rotaria magnacalcarata</name>
    <dbReference type="NCBI Taxonomy" id="392030"/>
    <lineage>
        <taxon>Eukaryota</taxon>
        <taxon>Metazoa</taxon>
        <taxon>Spiralia</taxon>
        <taxon>Gnathifera</taxon>
        <taxon>Rotifera</taxon>
        <taxon>Eurotatoria</taxon>
        <taxon>Bdelloidea</taxon>
        <taxon>Philodinida</taxon>
        <taxon>Philodinidae</taxon>
        <taxon>Rotaria</taxon>
    </lineage>
</organism>
<dbReference type="EMBL" id="CAJNRF010018197">
    <property type="protein sequence ID" value="CAF2250731.1"/>
    <property type="molecule type" value="Genomic_DNA"/>
</dbReference>
<protein>
    <submittedName>
        <fullName evidence="2">Uncharacterized protein</fullName>
    </submittedName>
</protein>
<proteinExistence type="predicted"/>
<feature type="repeat" description="ANK" evidence="1">
    <location>
        <begin position="41"/>
        <end position="73"/>
    </location>
</feature>
<gene>
    <name evidence="2" type="ORF">WKI299_LOCUS37026</name>
</gene>
<dbReference type="AlphaFoldDB" id="A0A817A9E4"/>
<dbReference type="InterPro" id="IPR002110">
    <property type="entry name" value="Ankyrin_rpt"/>
</dbReference>
<dbReference type="Gene3D" id="1.25.40.20">
    <property type="entry name" value="Ankyrin repeat-containing domain"/>
    <property type="match status" value="1"/>
</dbReference>
<keyword evidence="1" id="KW-0040">ANK repeat</keyword>